<evidence type="ECO:0000313" key="2">
    <source>
        <dbReference type="EMBL" id="OGK45680.1"/>
    </source>
</evidence>
<accession>A0A1F7IQQ0</accession>
<dbReference type="EMBL" id="MGAI01000003">
    <property type="protein sequence ID" value="OGK45680.1"/>
    <property type="molecule type" value="Genomic_DNA"/>
</dbReference>
<evidence type="ECO:0000256" key="1">
    <source>
        <dbReference type="SAM" id="Phobius"/>
    </source>
</evidence>
<organism evidence="2 3">
    <name type="scientific">Candidatus Roizmanbacteria bacterium RIFCSPLOWO2_01_FULL_37_16</name>
    <dbReference type="NCBI Taxonomy" id="1802058"/>
    <lineage>
        <taxon>Bacteria</taxon>
        <taxon>Candidatus Roizmaniibacteriota</taxon>
    </lineage>
</organism>
<keyword evidence="1" id="KW-1133">Transmembrane helix</keyword>
<reference evidence="2 3" key="1">
    <citation type="journal article" date="2016" name="Nat. Commun.">
        <title>Thousands of microbial genomes shed light on interconnected biogeochemical processes in an aquifer system.</title>
        <authorList>
            <person name="Anantharaman K."/>
            <person name="Brown C.T."/>
            <person name="Hug L.A."/>
            <person name="Sharon I."/>
            <person name="Castelle C.J."/>
            <person name="Probst A.J."/>
            <person name="Thomas B.C."/>
            <person name="Singh A."/>
            <person name="Wilkins M.J."/>
            <person name="Karaoz U."/>
            <person name="Brodie E.L."/>
            <person name="Williams K.H."/>
            <person name="Hubbard S.S."/>
            <person name="Banfield J.F."/>
        </authorList>
    </citation>
    <scope>NUCLEOTIDE SEQUENCE [LARGE SCALE GENOMIC DNA]</scope>
</reference>
<comment type="caution">
    <text evidence="2">The sequence shown here is derived from an EMBL/GenBank/DDBJ whole genome shotgun (WGS) entry which is preliminary data.</text>
</comment>
<evidence type="ECO:0000313" key="3">
    <source>
        <dbReference type="Proteomes" id="UP000178040"/>
    </source>
</evidence>
<dbReference type="AlphaFoldDB" id="A0A1F7IQQ0"/>
<sequence length="147" mass="16224">MKKEIISGLAGSTSLLLFYFLVMGLSSGSWSVTVSQFRQLWYWMILLSFGFGIQIGLFVYLRNCVKNPQMMSHSKAVTTTSTGTSAVSMIACCAHHLSDVLPIIGLSGAAVFLTRYQIPLIILGIGMNAFGILYMIRMIRKVKNSML</sequence>
<keyword evidence="1" id="KW-0472">Membrane</keyword>
<gene>
    <name evidence="2" type="ORF">A3B40_04340</name>
</gene>
<feature type="transmembrane region" description="Helical" evidence="1">
    <location>
        <begin position="116"/>
        <end position="136"/>
    </location>
</feature>
<feature type="transmembrane region" description="Helical" evidence="1">
    <location>
        <begin position="82"/>
        <end position="104"/>
    </location>
</feature>
<feature type="transmembrane region" description="Helical" evidence="1">
    <location>
        <begin position="41"/>
        <end position="61"/>
    </location>
</feature>
<proteinExistence type="predicted"/>
<keyword evidence="1" id="KW-0812">Transmembrane</keyword>
<name>A0A1F7IQQ0_9BACT</name>
<protein>
    <submittedName>
        <fullName evidence="2">Uncharacterized protein</fullName>
    </submittedName>
</protein>
<dbReference type="Proteomes" id="UP000178040">
    <property type="component" value="Unassembled WGS sequence"/>
</dbReference>